<protein>
    <recommendedName>
        <fullName evidence="10">dITP/XTP pyrophosphatase</fullName>
        <ecNumber evidence="10">3.6.1.66</ecNumber>
    </recommendedName>
    <alternativeName>
        <fullName evidence="10">Non-canonical purine NTP pyrophosphatase</fullName>
    </alternativeName>
    <alternativeName>
        <fullName evidence="10">Non-standard purine NTP pyrophosphatase</fullName>
    </alternativeName>
    <alternativeName>
        <fullName evidence="10">Nucleoside-triphosphate diphosphatase</fullName>
    </alternativeName>
    <alternativeName>
        <fullName evidence="10">Nucleoside-triphosphate pyrophosphatase</fullName>
        <shortName evidence="10">NTPase</shortName>
    </alternativeName>
</protein>
<feature type="region of interest" description="Disordered" evidence="12">
    <location>
        <begin position="201"/>
        <end position="221"/>
    </location>
</feature>
<evidence type="ECO:0000313" key="13">
    <source>
        <dbReference type="EMBL" id="TQV69620.1"/>
    </source>
</evidence>
<evidence type="ECO:0000256" key="6">
    <source>
        <dbReference type="ARBA" id="ARBA00022842"/>
    </source>
</evidence>
<dbReference type="AlphaFoldDB" id="A0A545SXD2"/>
<evidence type="ECO:0000256" key="3">
    <source>
        <dbReference type="ARBA" id="ARBA00022723"/>
    </source>
</evidence>
<comment type="subunit">
    <text evidence="2 10">Homodimer.</text>
</comment>
<feature type="binding site" evidence="10">
    <location>
        <begin position="13"/>
        <end position="18"/>
    </location>
    <ligand>
        <name>substrate</name>
    </ligand>
</feature>
<comment type="cofactor">
    <cofactor evidence="10">
        <name>Mg(2+)</name>
        <dbReference type="ChEBI" id="CHEBI:18420"/>
    </cofactor>
    <text evidence="10">Binds 1 Mg(2+) ion per subunit.</text>
</comment>
<dbReference type="EC" id="3.6.1.66" evidence="10"/>
<dbReference type="GO" id="GO:0009146">
    <property type="term" value="P:purine nucleoside triphosphate catabolic process"/>
    <property type="evidence" value="ECO:0007669"/>
    <property type="project" value="UniProtKB-UniRule"/>
</dbReference>
<feature type="binding site" evidence="10">
    <location>
        <position position="75"/>
    </location>
    <ligand>
        <name>substrate</name>
    </ligand>
</feature>
<keyword evidence="5 10" id="KW-0378">Hydrolase</keyword>
<dbReference type="GO" id="GO:0035870">
    <property type="term" value="F:dITP diphosphatase activity"/>
    <property type="evidence" value="ECO:0007669"/>
    <property type="project" value="UniProtKB-UniRule"/>
</dbReference>
<comment type="function">
    <text evidence="10">Pyrophosphatase that catalyzes the hydrolysis of nucleoside triphosphates to their monophosphate derivatives, with a high preference for the non-canonical purine nucleotides XTP (xanthosine triphosphate), dITP (deoxyinosine triphosphate) and ITP. Seems to function as a house-cleaning enzyme that removes non-canonical purine nucleotides from the nucleotide pool, thus preventing their incorporation into DNA/RNA and avoiding chromosomal lesions.</text>
</comment>
<comment type="similarity">
    <text evidence="1 10 11">Belongs to the HAM1 NTPase family.</text>
</comment>
<evidence type="ECO:0000256" key="2">
    <source>
        <dbReference type="ARBA" id="ARBA00011738"/>
    </source>
</evidence>
<evidence type="ECO:0000313" key="14">
    <source>
        <dbReference type="Proteomes" id="UP000319732"/>
    </source>
</evidence>
<evidence type="ECO:0000256" key="9">
    <source>
        <dbReference type="ARBA" id="ARBA00052017"/>
    </source>
</evidence>
<feature type="binding site" evidence="10">
    <location>
        <begin position="159"/>
        <end position="162"/>
    </location>
    <ligand>
        <name>substrate</name>
    </ligand>
</feature>
<dbReference type="GO" id="GO:0005829">
    <property type="term" value="C:cytosol"/>
    <property type="evidence" value="ECO:0007669"/>
    <property type="project" value="TreeGrafter"/>
</dbReference>
<feature type="compositionally biased region" description="Low complexity" evidence="12">
    <location>
        <begin position="201"/>
        <end position="215"/>
    </location>
</feature>
<dbReference type="NCBIfam" id="TIGR00042">
    <property type="entry name" value="RdgB/HAM1 family non-canonical purine NTP pyrophosphatase"/>
    <property type="match status" value="1"/>
</dbReference>
<feature type="binding site" evidence="10">
    <location>
        <begin position="187"/>
        <end position="188"/>
    </location>
    <ligand>
        <name>substrate</name>
    </ligand>
</feature>
<evidence type="ECO:0000256" key="1">
    <source>
        <dbReference type="ARBA" id="ARBA00008023"/>
    </source>
</evidence>
<dbReference type="SUPFAM" id="SSF52972">
    <property type="entry name" value="ITPase-like"/>
    <property type="match status" value="1"/>
</dbReference>
<keyword evidence="7 10" id="KW-0546">Nucleotide metabolism</keyword>
<keyword evidence="14" id="KW-1185">Reference proteome</keyword>
<dbReference type="GO" id="GO:0046872">
    <property type="term" value="F:metal ion binding"/>
    <property type="evidence" value="ECO:0007669"/>
    <property type="project" value="UniProtKB-KW"/>
</dbReference>
<sequence>MSTTDAPTIVLASGNTGKLREFRHLLADYPVELRPQAAFSVPDIAETGLTFVENALLKARNACAHSGNAAIADDSGIEVDALQGAPGIYSARFAGAGASDADNNALLLERLRSVPERERTARFQCLLVYLRHSEDPTPVICQGTWEGRILSAPSGANGFGYDPLFWVPETGCSSAELDSSVKNTLSHRARAMQQLLQHLQQRPQLLPRAPAPAAADSDARR</sequence>
<evidence type="ECO:0000256" key="10">
    <source>
        <dbReference type="HAMAP-Rule" id="MF_01405"/>
    </source>
</evidence>
<name>A0A545SXD2_9GAMM</name>
<proteinExistence type="inferred from homology"/>
<keyword evidence="4 10" id="KW-0547">Nucleotide-binding</keyword>
<dbReference type="GO" id="GO:0036220">
    <property type="term" value="F:ITP diphosphatase activity"/>
    <property type="evidence" value="ECO:0007669"/>
    <property type="project" value="UniProtKB-UniRule"/>
</dbReference>
<evidence type="ECO:0000256" key="4">
    <source>
        <dbReference type="ARBA" id="ARBA00022741"/>
    </source>
</evidence>
<organism evidence="13 14">
    <name type="scientific">Exilibacterium tricleocarpae</name>
    <dbReference type="NCBI Taxonomy" id="2591008"/>
    <lineage>
        <taxon>Bacteria</taxon>
        <taxon>Pseudomonadati</taxon>
        <taxon>Pseudomonadota</taxon>
        <taxon>Gammaproteobacteria</taxon>
        <taxon>Cellvibrionales</taxon>
        <taxon>Cellvibrionaceae</taxon>
        <taxon>Exilibacterium</taxon>
    </lineage>
</organism>
<dbReference type="GO" id="GO:0009117">
    <property type="term" value="P:nucleotide metabolic process"/>
    <property type="evidence" value="ECO:0007669"/>
    <property type="project" value="UniProtKB-KW"/>
</dbReference>
<feature type="binding site" evidence="10">
    <location>
        <position position="182"/>
    </location>
    <ligand>
        <name>substrate</name>
    </ligand>
</feature>
<accession>A0A545SXD2</accession>
<evidence type="ECO:0000256" key="7">
    <source>
        <dbReference type="ARBA" id="ARBA00023080"/>
    </source>
</evidence>
<dbReference type="Gene3D" id="3.90.950.10">
    <property type="match status" value="1"/>
</dbReference>
<dbReference type="GO" id="GO:0036222">
    <property type="term" value="F:XTP diphosphatase activity"/>
    <property type="evidence" value="ECO:0007669"/>
    <property type="project" value="UniProtKB-UniRule"/>
</dbReference>
<dbReference type="HAMAP" id="MF_01405">
    <property type="entry name" value="Non_canon_purine_NTPase"/>
    <property type="match status" value="1"/>
</dbReference>
<evidence type="ECO:0000256" key="8">
    <source>
        <dbReference type="ARBA" id="ARBA00051875"/>
    </source>
</evidence>
<dbReference type="FunFam" id="3.90.950.10:FF:000001">
    <property type="entry name" value="dITP/XTP pyrophosphatase"/>
    <property type="match status" value="1"/>
</dbReference>
<feature type="active site" description="Proton acceptor" evidence="10">
    <location>
        <position position="74"/>
    </location>
</feature>
<keyword evidence="3 10" id="KW-0479">Metal-binding</keyword>
<dbReference type="InterPro" id="IPR029001">
    <property type="entry name" value="ITPase-like_fam"/>
</dbReference>
<comment type="caution">
    <text evidence="13">The sequence shown here is derived from an EMBL/GenBank/DDBJ whole genome shotgun (WGS) entry which is preliminary data.</text>
</comment>
<evidence type="ECO:0000256" key="11">
    <source>
        <dbReference type="RuleBase" id="RU003781"/>
    </source>
</evidence>
<evidence type="ECO:0000256" key="12">
    <source>
        <dbReference type="SAM" id="MobiDB-lite"/>
    </source>
</evidence>
<comment type="catalytic activity">
    <reaction evidence="10">
        <text>ITP + H2O = IMP + diphosphate + H(+)</text>
        <dbReference type="Rhea" id="RHEA:29399"/>
        <dbReference type="ChEBI" id="CHEBI:15377"/>
        <dbReference type="ChEBI" id="CHEBI:15378"/>
        <dbReference type="ChEBI" id="CHEBI:33019"/>
        <dbReference type="ChEBI" id="CHEBI:58053"/>
        <dbReference type="ChEBI" id="CHEBI:61402"/>
        <dbReference type="EC" id="3.6.1.66"/>
    </reaction>
</comment>
<dbReference type="PANTHER" id="PTHR11067">
    <property type="entry name" value="INOSINE TRIPHOSPHATE PYROPHOSPHATASE/HAM1 PROTEIN"/>
    <property type="match status" value="1"/>
</dbReference>
<evidence type="ECO:0000256" key="5">
    <source>
        <dbReference type="ARBA" id="ARBA00022801"/>
    </source>
</evidence>
<comment type="catalytic activity">
    <reaction evidence="9 10">
        <text>XTP + H2O = XMP + diphosphate + H(+)</text>
        <dbReference type="Rhea" id="RHEA:28610"/>
        <dbReference type="ChEBI" id="CHEBI:15377"/>
        <dbReference type="ChEBI" id="CHEBI:15378"/>
        <dbReference type="ChEBI" id="CHEBI:33019"/>
        <dbReference type="ChEBI" id="CHEBI:57464"/>
        <dbReference type="ChEBI" id="CHEBI:61314"/>
        <dbReference type="EC" id="3.6.1.66"/>
    </reaction>
</comment>
<feature type="binding site" evidence="10">
    <location>
        <position position="74"/>
    </location>
    <ligand>
        <name>Mg(2+)</name>
        <dbReference type="ChEBI" id="CHEBI:18420"/>
    </ligand>
</feature>
<keyword evidence="6 10" id="KW-0460">Magnesium</keyword>
<dbReference type="InterPro" id="IPR002637">
    <property type="entry name" value="RdgB/HAM1"/>
</dbReference>
<gene>
    <name evidence="13" type="primary">rdgB</name>
    <name evidence="13" type="ORF">FKG94_22765</name>
</gene>
<dbReference type="PANTHER" id="PTHR11067:SF9">
    <property type="entry name" value="INOSINE TRIPHOSPHATE PYROPHOSPHATASE"/>
    <property type="match status" value="1"/>
</dbReference>
<comment type="caution">
    <text evidence="10">Lacks conserved residue(s) required for the propagation of feature annotation.</text>
</comment>
<comment type="catalytic activity">
    <reaction evidence="8 10">
        <text>dITP + H2O = dIMP + diphosphate + H(+)</text>
        <dbReference type="Rhea" id="RHEA:28342"/>
        <dbReference type="ChEBI" id="CHEBI:15377"/>
        <dbReference type="ChEBI" id="CHEBI:15378"/>
        <dbReference type="ChEBI" id="CHEBI:33019"/>
        <dbReference type="ChEBI" id="CHEBI:61194"/>
        <dbReference type="ChEBI" id="CHEBI:61382"/>
        <dbReference type="EC" id="3.6.1.66"/>
    </reaction>
</comment>
<dbReference type="Proteomes" id="UP000319732">
    <property type="component" value="Unassembled WGS sequence"/>
</dbReference>
<dbReference type="CDD" id="cd00515">
    <property type="entry name" value="HAM1"/>
    <property type="match status" value="1"/>
</dbReference>
<dbReference type="OrthoDB" id="9807456at2"/>
<reference evidence="13 14" key="1">
    <citation type="submission" date="2019-06" db="EMBL/GenBank/DDBJ databases">
        <title>Whole genome sequence for Cellvibrionaceae sp. R142.</title>
        <authorList>
            <person name="Wang G."/>
        </authorList>
    </citation>
    <scope>NUCLEOTIDE SEQUENCE [LARGE SCALE GENOMIC DNA]</scope>
    <source>
        <strain evidence="13 14">R142</strain>
    </source>
</reference>
<dbReference type="EMBL" id="VHSG01000027">
    <property type="protein sequence ID" value="TQV69620.1"/>
    <property type="molecule type" value="Genomic_DNA"/>
</dbReference>
<dbReference type="InterPro" id="IPR020922">
    <property type="entry name" value="dITP/XTP_pyrophosphatase"/>
</dbReference>
<dbReference type="GO" id="GO:0017111">
    <property type="term" value="F:ribonucleoside triphosphate phosphatase activity"/>
    <property type="evidence" value="ECO:0007669"/>
    <property type="project" value="InterPro"/>
</dbReference>
<dbReference type="GO" id="GO:0000166">
    <property type="term" value="F:nucleotide binding"/>
    <property type="evidence" value="ECO:0007669"/>
    <property type="project" value="UniProtKB-KW"/>
</dbReference>
<dbReference type="Pfam" id="PF01725">
    <property type="entry name" value="Ham1p_like"/>
    <property type="match status" value="1"/>
</dbReference>
<dbReference type="RefSeq" id="WP_142929258.1">
    <property type="nucleotide sequence ID" value="NZ_ML660105.1"/>
</dbReference>